<dbReference type="Proteomes" id="UP000799424">
    <property type="component" value="Unassembled WGS sequence"/>
</dbReference>
<dbReference type="AlphaFoldDB" id="A0A6A6ZR58"/>
<name>A0A6A6ZR58_9PLEO</name>
<protein>
    <submittedName>
        <fullName evidence="1">Uncharacterized protein</fullName>
    </submittedName>
</protein>
<reference evidence="1" key="1">
    <citation type="journal article" date="2020" name="Stud. Mycol.">
        <title>101 Dothideomycetes genomes: a test case for predicting lifestyles and emergence of pathogens.</title>
        <authorList>
            <person name="Haridas S."/>
            <person name="Albert R."/>
            <person name="Binder M."/>
            <person name="Bloem J."/>
            <person name="Labutti K."/>
            <person name="Salamov A."/>
            <person name="Andreopoulos B."/>
            <person name="Baker S."/>
            <person name="Barry K."/>
            <person name="Bills G."/>
            <person name="Bluhm B."/>
            <person name="Cannon C."/>
            <person name="Castanera R."/>
            <person name="Culley D."/>
            <person name="Daum C."/>
            <person name="Ezra D."/>
            <person name="Gonzalez J."/>
            <person name="Henrissat B."/>
            <person name="Kuo A."/>
            <person name="Liang C."/>
            <person name="Lipzen A."/>
            <person name="Lutzoni F."/>
            <person name="Magnuson J."/>
            <person name="Mondo S."/>
            <person name="Nolan M."/>
            <person name="Ohm R."/>
            <person name="Pangilinan J."/>
            <person name="Park H.-J."/>
            <person name="Ramirez L."/>
            <person name="Alfaro M."/>
            <person name="Sun H."/>
            <person name="Tritt A."/>
            <person name="Yoshinaga Y."/>
            <person name="Zwiers L.-H."/>
            <person name="Turgeon B."/>
            <person name="Goodwin S."/>
            <person name="Spatafora J."/>
            <person name="Crous P."/>
            <person name="Grigoriev I."/>
        </authorList>
    </citation>
    <scope>NUCLEOTIDE SEQUENCE</scope>
    <source>
        <strain evidence="1">CBS 113818</strain>
    </source>
</reference>
<proteinExistence type="predicted"/>
<gene>
    <name evidence="1" type="ORF">CC86DRAFT_372568</name>
</gene>
<organism evidence="1 2">
    <name type="scientific">Ophiobolus disseminans</name>
    <dbReference type="NCBI Taxonomy" id="1469910"/>
    <lineage>
        <taxon>Eukaryota</taxon>
        <taxon>Fungi</taxon>
        <taxon>Dikarya</taxon>
        <taxon>Ascomycota</taxon>
        <taxon>Pezizomycotina</taxon>
        <taxon>Dothideomycetes</taxon>
        <taxon>Pleosporomycetidae</taxon>
        <taxon>Pleosporales</taxon>
        <taxon>Pleosporineae</taxon>
        <taxon>Phaeosphaeriaceae</taxon>
        <taxon>Ophiobolus</taxon>
    </lineage>
</organism>
<dbReference type="EMBL" id="MU006233">
    <property type="protein sequence ID" value="KAF2822755.1"/>
    <property type="molecule type" value="Genomic_DNA"/>
</dbReference>
<evidence type="ECO:0000313" key="1">
    <source>
        <dbReference type="EMBL" id="KAF2822755.1"/>
    </source>
</evidence>
<sequence length="63" mass="7703">MLRERKRKQLPCGAPFEVGFKLVREFKKIEEHWYTPNYRFWIDVAGEVVVEKRCSMRSIAWKE</sequence>
<evidence type="ECO:0000313" key="2">
    <source>
        <dbReference type="Proteomes" id="UP000799424"/>
    </source>
</evidence>
<accession>A0A6A6ZR58</accession>
<keyword evidence="2" id="KW-1185">Reference proteome</keyword>